<evidence type="ECO:0000313" key="3">
    <source>
        <dbReference type="EMBL" id="AFZ37861.1"/>
    </source>
</evidence>
<dbReference type="STRING" id="111780.Sta7437_4392"/>
<dbReference type="InterPro" id="IPR006015">
    <property type="entry name" value="Universal_stress_UspA"/>
</dbReference>
<dbReference type="PANTHER" id="PTHR46268:SF8">
    <property type="entry name" value="UNIVERSAL STRESS PROTEIN SLL1388"/>
    <property type="match status" value="1"/>
</dbReference>
<dbReference type="InterPro" id="IPR006016">
    <property type="entry name" value="UspA"/>
</dbReference>
<dbReference type="HOGENOM" id="CLU_049301_16_1_3"/>
<proteinExistence type="inferred from homology"/>
<dbReference type="KEGG" id="scs:Sta7437_4392"/>
<dbReference type="OrthoDB" id="516822at2"/>
<comment type="similarity">
    <text evidence="1">Belongs to the universal stress protein A family.</text>
</comment>
<evidence type="ECO:0000259" key="2">
    <source>
        <dbReference type="Pfam" id="PF00582"/>
    </source>
</evidence>
<dbReference type="Pfam" id="PF00582">
    <property type="entry name" value="Usp"/>
    <property type="match status" value="1"/>
</dbReference>
<gene>
    <name evidence="3" type="ordered locus">Sta7437_4392</name>
</gene>
<reference evidence="4" key="1">
    <citation type="journal article" date="2013" name="Proc. Natl. Acad. Sci. U.S.A.">
        <title>Improving the coverage of the cyanobacterial phylum using diversity-driven genome sequencing.</title>
        <authorList>
            <person name="Shih P.M."/>
            <person name="Wu D."/>
            <person name="Latifi A."/>
            <person name="Axen S.D."/>
            <person name="Fewer D.P."/>
            <person name="Talla E."/>
            <person name="Calteau A."/>
            <person name="Cai F."/>
            <person name="Tandeau de Marsac N."/>
            <person name="Rippka R."/>
            <person name="Herdman M."/>
            <person name="Sivonen K."/>
            <person name="Coursin T."/>
            <person name="Laurent T."/>
            <person name="Goodwin L."/>
            <person name="Nolan M."/>
            <person name="Davenport K.W."/>
            <person name="Han C.S."/>
            <person name="Rubin E.M."/>
            <person name="Eisen J.A."/>
            <person name="Woyke T."/>
            <person name="Gugger M."/>
            <person name="Kerfeld C.A."/>
        </authorList>
    </citation>
    <scope>NUCLEOTIDE SEQUENCE [LARGE SCALE GENOMIC DNA]</scope>
    <source>
        <strain evidence="4">ATCC 29371 / PCC 7437</strain>
    </source>
</reference>
<dbReference type="InterPro" id="IPR014729">
    <property type="entry name" value="Rossmann-like_a/b/a_fold"/>
</dbReference>
<accession>K9Y0E1</accession>
<dbReference type="SUPFAM" id="SSF52402">
    <property type="entry name" value="Adenine nucleotide alpha hydrolases-like"/>
    <property type="match status" value="1"/>
</dbReference>
<dbReference type="PATRIC" id="fig|111780.3.peg.4547"/>
<keyword evidence="4" id="KW-1185">Reference proteome</keyword>
<protein>
    <submittedName>
        <fullName evidence="3">UspA domain-containing protein</fullName>
    </submittedName>
</protein>
<organism evidence="3 4">
    <name type="scientific">Stanieria cyanosphaera (strain ATCC 29371 / PCC 7437)</name>
    <dbReference type="NCBI Taxonomy" id="111780"/>
    <lineage>
        <taxon>Bacteria</taxon>
        <taxon>Bacillati</taxon>
        <taxon>Cyanobacteriota</taxon>
        <taxon>Cyanophyceae</taxon>
        <taxon>Pleurocapsales</taxon>
        <taxon>Dermocarpellaceae</taxon>
        <taxon>Stanieria</taxon>
    </lineage>
</organism>
<dbReference type="Proteomes" id="UP000010473">
    <property type="component" value="Chromosome"/>
</dbReference>
<dbReference type="CDD" id="cd00293">
    <property type="entry name" value="USP-like"/>
    <property type="match status" value="1"/>
</dbReference>
<dbReference type="PANTHER" id="PTHR46268">
    <property type="entry name" value="STRESS RESPONSE PROTEIN NHAX"/>
    <property type="match status" value="1"/>
</dbReference>
<sequence>MVFKKILIALDRSSQSAMIVKQALFIAETQGSQLMLFHCLDLQTEEISPVIGIGTLSDVNMYNTFQRLHHESLQKDLEQVRDWLATYCEYASAKNITAELDYRIGNPGVLICDRAKNWGADLIILGRRGYSGLSELIMGSVSNYVTHHAPCSVLIVQGIQAEEDEEFSQEISSNITN</sequence>
<evidence type="ECO:0000256" key="1">
    <source>
        <dbReference type="ARBA" id="ARBA00008791"/>
    </source>
</evidence>
<feature type="domain" description="UspA" evidence="2">
    <location>
        <begin position="3"/>
        <end position="156"/>
    </location>
</feature>
<dbReference type="AlphaFoldDB" id="K9Y0E1"/>
<dbReference type="eggNOG" id="COG0589">
    <property type="taxonomic scope" value="Bacteria"/>
</dbReference>
<dbReference type="PRINTS" id="PR01438">
    <property type="entry name" value="UNVRSLSTRESS"/>
</dbReference>
<dbReference type="Gene3D" id="3.40.50.620">
    <property type="entry name" value="HUPs"/>
    <property type="match status" value="1"/>
</dbReference>
<evidence type="ECO:0000313" key="4">
    <source>
        <dbReference type="Proteomes" id="UP000010473"/>
    </source>
</evidence>
<name>K9Y0E1_STAC7</name>
<dbReference type="RefSeq" id="WP_015195515.1">
    <property type="nucleotide sequence ID" value="NC_019748.1"/>
</dbReference>
<dbReference type="EMBL" id="CP003653">
    <property type="protein sequence ID" value="AFZ37861.1"/>
    <property type="molecule type" value="Genomic_DNA"/>
</dbReference>